<evidence type="ECO:0000313" key="5">
    <source>
        <dbReference type="Proteomes" id="UP001152836"/>
    </source>
</evidence>
<dbReference type="InterPro" id="IPR002909">
    <property type="entry name" value="IPT_dom"/>
</dbReference>
<dbReference type="SUPFAM" id="SSF56988">
    <property type="entry name" value="Anthrax protective antigen"/>
    <property type="match status" value="1"/>
</dbReference>
<gene>
    <name evidence="4" type="primary">Pkhd1l1</name>
    <name evidence="4" type="ORF">PHOROB_LOCUS14408</name>
</gene>
<reference evidence="4" key="1">
    <citation type="submission" date="2022-06" db="EMBL/GenBank/DDBJ databases">
        <authorList>
            <person name="Andreotti S."/>
            <person name="Wyler E."/>
        </authorList>
    </citation>
    <scope>NUCLEOTIDE SEQUENCE</scope>
</reference>
<feature type="chain" id="PRO_5043392812" evidence="2">
    <location>
        <begin position="21"/>
        <end position="748"/>
    </location>
</feature>
<dbReference type="InterPro" id="IPR013783">
    <property type="entry name" value="Ig-like_fold"/>
</dbReference>
<dbReference type="InterPro" id="IPR011658">
    <property type="entry name" value="PA14_dom"/>
</dbReference>
<feature type="domain" description="PA14" evidence="3">
    <location>
        <begin position="298"/>
        <end position="453"/>
    </location>
</feature>
<dbReference type="FunFam" id="2.60.120.1560:FF:000004">
    <property type="entry name" value="PKHD1-like 1"/>
    <property type="match status" value="1"/>
</dbReference>
<dbReference type="PANTHER" id="PTHR46769:SF3">
    <property type="entry name" value="FIBROCYSTIN-L"/>
    <property type="match status" value="1"/>
</dbReference>
<sequence length="748" mass="83636">MGHLWLSGTWFLLGLFPCAADSLTDGSETIPKVTEVIPKYGSVNGATRLTIKGEGFSQANQFNYGADNTELGNHVQLVSSFQSITCDVEKDSSHSTQITCYTRAMPEDTYTVRVSVDGVPITENNTCKGLTSNWACSFSARSFRTPTIRSITPLSGTPGTLITIQGRLFTDVYGSNTALSSNGRNVRILRVYIGGMPCELLIPHSDDLSFPEKMTYFVSSLNKISMFQTYAEVLMMSPSKGSTRGGTTLAIHGRFFDQTDFPVGVLVGGQACDILNVTENSIYCKTPPKPKILKTIYPGGRGLKLEVWNNSRPVHLEEILEYNEHTPGYMGTSWIDSASYVWPIEQDTFVARLSGFLVPPDSDVYRFYIRGDDRYAIYFSHTGRPEDKVKIAYHSANANNYFSSPTQRSDEIYLQKGKAYYIEILLQEYTLSAFVDVGLYQYKNVFTEQQTGDAVNEEQVIRSQSTVIPEVQIITLENWETTNGTNEVQRVAVSSPCMGTNSCSLSQYRFIYNKEKTVWLPADASDFVLQSALNDLWSIKPDSVQVTSKRDLQSCIYTITFVSSRGDFDLLGYEVFEGNNVTLDVTEQTRGKPSLETFTLNWDGIASKPLAPASSEAEFQVAVEEMVSAKCAPEISNLEEGFLVKYFRDYETDFELDHINRGQTTAETDAYCGRYSLKNPSVLFDSADVKPNKLPYGDILLFPYNQFCLAYKGSLANYIGVKFKYQDSGKIIRNADMQLEYNFFSGNK</sequence>
<keyword evidence="1 2" id="KW-0732">Signal</keyword>
<dbReference type="Pfam" id="PF01833">
    <property type="entry name" value="TIG"/>
    <property type="match status" value="3"/>
</dbReference>
<dbReference type="AlphaFoldDB" id="A0AAV0A2Q2"/>
<dbReference type="FunFam" id="2.60.40.10:FF:000857">
    <property type="entry name" value="PKHD1 like 1"/>
    <property type="match status" value="1"/>
</dbReference>
<dbReference type="SUPFAM" id="SSF81296">
    <property type="entry name" value="E set domains"/>
    <property type="match status" value="3"/>
</dbReference>
<dbReference type="InterPro" id="IPR052387">
    <property type="entry name" value="Fibrocystin"/>
</dbReference>
<dbReference type="EMBL" id="CALSGD010001551">
    <property type="protein sequence ID" value="CAH7123380.1"/>
    <property type="molecule type" value="Genomic_DNA"/>
</dbReference>
<dbReference type="InterPro" id="IPR014756">
    <property type="entry name" value="Ig_E-set"/>
</dbReference>
<dbReference type="PROSITE" id="PS51820">
    <property type="entry name" value="PA14"/>
    <property type="match status" value="1"/>
</dbReference>
<dbReference type="Gene3D" id="2.60.120.1560">
    <property type="match status" value="1"/>
</dbReference>
<dbReference type="CDD" id="cd00603">
    <property type="entry name" value="IPT_PCSR"/>
    <property type="match status" value="2"/>
</dbReference>
<dbReference type="Proteomes" id="UP001152836">
    <property type="component" value="Unassembled WGS sequence"/>
</dbReference>
<dbReference type="SMART" id="SM00429">
    <property type="entry name" value="IPT"/>
    <property type="match status" value="2"/>
</dbReference>
<dbReference type="Pfam" id="PF07691">
    <property type="entry name" value="PA14"/>
    <property type="match status" value="1"/>
</dbReference>
<evidence type="ECO:0000259" key="3">
    <source>
        <dbReference type="PROSITE" id="PS51820"/>
    </source>
</evidence>
<feature type="signal peptide" evidence="2">
    <location>
        <begin position="1"/>
        <end position="20"/>
    </location>
</feature>
<dbReference type="FunFam" id="2.60.40.10:FF:001162">
    <property type="entry name" value="PKHD1 like 1"/>
    <property type="match status" value="1"/>
</dbReference>
<evidence type="ECO:0000256" key="1">
    <source>
        <dbReference type="ARBA" id="ARBA00022729"/>
    </source>
</evidence>
<dbReference type="InterPro" id="IPR037524">
    <property type="entry name" value="PA14/GLEYA"/>
</dbReference>
<organism evidence="4 5">
    <name type="scientific">Phodopus roborovskii</name>
    <name type="common">Roborovski's desert hamster</name>
    <name type="synonym">Cricetulus roborovskii</name>
    <dbReference type="NCBI Taxonomy" id="109678"/>
    <lineage>
        <taxon>Eukaryota</taxon>
        <taxon>Metazoa</taxon>
        <taxon>Chordata</taxon>
        <taxon>Craniata</taxon>
        <taxon>Vertebrata</taxon>
        <taxon>Euteleostomi</taxon>
        <taxon>Mammalia</taxon>
        <taxon>Eutheria</taxon>
        <taxon>Euarchontoglires</taxon>
        <taxon>Glires</taxon>
        <taxon>Rodentia</taxon>
        <taxon>Myomorpha</taxon>
        <taxon>Muroidea</taxon>
        <taxon>Cricetidae</taxon>
        <taxon>Cricetinae</taxon>
        <taxon>Phodopus</taxon>
    </lineage>
</organism>
<dbReference type="PANTHER" id="PTHR46769">
    <property type="entry name" value="POLYCYSTIC KIDNEY AND HEPATIC DISEASE 1 (AUTOSOMAL RECESSIVE)-LIKE 1"/>
    <property type="match status" value="1"/>
</dbReference>
<keyword evidence="5" id="KW-1185">Reference proteome</keyword>
<name>A0AAV0A2Q2_PHORO</name>
<proteinExistence type="predicted"/>
<accession>A0AAV0A2Q2</accession>
<dbReference type="Gene3D" id="2.60.40.10">
    <property type="entry name" value="Immunoglobulins"/>
    <property type="match status" value="3"/>
</dbReference>
<evidence type="ECO:0000313" key="4">
    <source>
        <dbReference type="EMBL" id="CAH7123380.1"/>
    </source>
</evidence>
<protein>
    <submittedName>
        <fullName evidence="4">Pkhd1l1 protein</fullName>
    </submittedName>
</protein>
<comment type="caution">
    <text evidence="4">The sequence shown here is derived from an EMBL/GenBank/DDBJ whole genome shotgun (WGS) entry which is preliminary data.</text>
</comment>
<dbReference type="FunFam" id="2.60.40.10:FF:001292">
    <property type="entry name" value="PKHD1 like 1"/>
    <property type="match status" value="1"/>
</dbReference>
<dbReference type="SMART" id="SM00758">
    <property type="entry name" value="PA14"/>
    <property type="match status" value="1"/>
</dbReference>
<evidence type="ECO:0000256" key="2">
    <source>
        <dbReference type="SAM" id="SignalP"/>
    </source>
</evidence>